<reference evidence="3" key="1">
    <citation type="journal article" date="2014" name="BMC Genomics">
        <title>Genome characteristics reveal the impact of lichenization on lichen-forming fungus Endocarpon pusillum Hedwig (Verrucariales, Ascomycota).</title>
        <authorList>
            <person name="Wang Y.-Y."/>
            <person name="Liu B."/>
            <person name="Zhang X.-Y."/>
            <person name="Zhou Q.-M."/>
            <person name="Zhang T."/>
            <person name="Li H."/>
            <person name="Yu Y.-F."/>
            <person name="Zhang X.-L."/>
            <person name="Hao X.-Y."/>
            <person name="Wang M."/>
            <person name="Wang L."/>
            <person name="Wei J.-C."/>
        </authorList>
    </citation>
    <scope>NUCLEOTIDE SEQUENCE [LARGE SCALE GENOMIC DNA]</scope>
    <source>
        <strain evidence="3">Z07020 / HMAS-L-300199</strain>
    </source>
</reference>
<dbReference type="HOGENOM" id="CLU_2427033_0_0_1"/>
<dbReference type="GeneID" id="19243963"/>
<dbReference type="Proteomes" id="UP000019373">
    <property type="component" value="Unassembled WGS sequence"/>
</dbReference>
<evidence type="ECO:0000313" key="3">
    <source>
        <dbReference type="Proteomes" id="UP000019373"/>
    </source>
</evidence>
<feature type="compositionally biased region" description="Basic and acidic residues" evidence="1">
    <location>
        <begin position="42"/>
        <end position="51"/>
    </location>
</feature>
<keyword evidence="3" id="KW-1185">Reference proteome</keyword>
<proteinExistence type="predicted"/>
<protein>
    <submittedName>
        <fullName evidence="2">Uncharacterized protein</fullName>
    </submittedName>
</protein>
<sequence>MASGSQDLWSRIRTALNKSGNESRQDNSNISRHSKYSTFRPRNGDSQHSAKSESQTNLARNAILRTDDYEVELEDQKHSQSSVDYGEQSVY</sequence>
<name>U1FV22_ENDPU</name>
<dbReference type="EMBL" id="KE721509">
    <property type="protein sequence ID" value="ERF68637.1"/>
    <property type="molecule type" value="Genomic_DNA"/>
</dbReference>
<evidence type="ECO:0000313" key="2">
    <source>
        <dbReference type="EMBL" id="ERF68637.1"/>
    </source>
</evidence>
<feature type="compositionally biased region" description="Polar residues" evidence="1">
    <location>
        <begin position="16"/>
        <end position="31"/>
    </location>
</feature>
<feature type="region of interest" description="Disordered" evidence="1">
    <location>
        <begin position="72"/>
        <end position="91"/>
    </location>
</feature>
<organism evidence="2 3">
    <name type="scientific">Endocarpon pusillum (strain Z07020 / HMAS-L-300199)</name>
    <name type="common">Lichen-forming fungus</name>
    <dbReference type="NCBI Taxonomy" id="1263415"/>
    <lineage>
        <taxon>Eukaryota</taxon>
        <taxon>Fungi</taxon>
        <taxon>Dikarya</taxon>
        <taxon>Ascomycota</taxon>
        <taxon>Pezizomycotina</taxon>
        <taxon>Eurotiomycetes</taxon>
        <taxon>Chaetothyriomycetidae</taxon>
        <taxon>Verrucariales</taxon>
        <taxon>Verrucariaceae</taxon>
        <taxon>Endocarpon</taxon>
    </lineage>
</organism>
<evidence type="ECO:0000256" key="1">
    <source>
        <dbReference type="SAM" id="MobiDB-lite"/>
    </source>
</evidence>
<gene>
    <name evidence="2" type="ORF">EPUS_09130</name>
</gene>
<accession>U1FV22</accession>
<feature type="region of interest" description="Disordered" evidence="1">
    <location>
        <begin position="1"/>
        <end position="61"/>
    </location>
</feature>
<dbReference type="RefSeq" id="XP_007805704.1">
    <property type="nucleotide sequence ID" value="XM_007807513.1"/>
</dbReference>
<dbReference type="AlphaFoldDB" id="U1FV22"/>